<proteinExistence type="predicted"/>
<dbReference type="Gene3D" id="3.10.450.50">
    <property type="match status" value="1"/>
</dbReference>
<keyword evidence="2" id="KW-1185">Reference proteome</keyword>
<dbReference type="GO" id="GO:0030638">
    <property type="term" value="P:polyketide metabolic process"/>
    <property type="evidence" value="ECO:0007669"/>
    <property type="project" value="InterPro"/>
</dbReference>
<accession>A0AB35RUE9</accession>
<reference evidence="1 2" key="1">
    <citation type="submission" date="2023-10" db="EMBL/GenBank/DDBJ databases">
        <title>Phytobacter spp. The emergence of a new genus of hospital-origin enterobacteria encoding carbapenemases in Argentina.</title>
        <authorList>
            <person name="Vay C."/>
            <person name="Almuzara M."/>
            <person name="Traglia G.M."/>
            <person name="Campos J."/>
        </authorList>
    </citation>
    <scope>NUCLEOTIDE SEQUENCE [LARGE SCALE GENOMIC DNA]</scope>
    <source>
        <strain evidence="1 2">CVMA36</strain>
    </source>
</reference>
<comment type="caution">
    <text evidence="1">The sequence shown here is derived from an EMBL/GenBank/DDBJ whole genome shotgun (WGS) entry which is preliminary data.</text>
</comment>
<name>A0AB35RUE9_9ENTR</name>
<dbReference type="AlphaFoldDB" id="A0AB35RUE9"/>
<dbReference type="RefSeq" id="WP_142516056.1">
    <property type="nucleotide sequence ID" value="NZ_JAWJAC010000011.1"/>
</dbReference>
<evidence type="ECO:0000313" key="1">
    <source>
        <dbReference type="EMBL" id="MDV2864417.1"/>
    </source>
</evidence>
<dbReference type="Pfam" id="PF07366">
    <property type="entry name" value="SnoaL"/>
    <property type="match status" value="1"/>
</dbReference>
<dbReference type="SUPFAM" id="SSF54427">
    <property type="entry name" value="NTF2-like"/>
    <property type="match status" value="1"/>
</dbReference>
<dbReference type="EMBL" id="JAWJAC010000011">
    <property type="protein sequence ID" value="MDV2864417.1"/>
    <property type="molecule type" value="Genomic_DNA"/>
</dbReference>
<protein>
    <submittedName>
        <fullName evidence="1">Ester cyclase</fullName>
    </submittedName>
</protein>
<sequence length="127" mass="14439">MILKDFYYAYIDCLNRRAWDELGLYVAENARHNGRPFGLSGYRSMLIQDVENIPNLTFVVDRLVCEPPLIAARLMFNCSPKGEFLGLQINGRHISFAENVFYEVNDGKITHVLSVIDKAAIEAQIAE</sequence>
<dbReference type="InterPro" id="IPR032710">
    <property type="entry name" value="NTF2-like_dom_sf"/>
</dbReference>
<evidence type="ECO:0000313" key="2">
    <source>
        <dbReference type="Proteomes" id="UP001286589"/>
    </source>
</evidence>
<dbReference type="Proteomes" id="UP001286589">
    <property type="component" value="Unassembled WGS sequence"/>
</dbReference>
<organism evidence="1 2">
    <name type="scientific">Phytobacter ursingii</name>
    <dbReference type="NCBI Taxonomy" id="1972431"/>
    <lineage>
        <taxon>Bacteria</taxon>
        <taxon>Pseudomonadati</taxon>
        <taxon>Pseudomonadota</taxon>
        <taxon>Gammaproteobacteria</taxon>
        <taxon>Enterobacterales</taxon>
        <taxon>Enterobacteriaceae</taxon>
        <taxon>Phytobacter</taxon>
    </lineage>
</organism>
<gene>
    <name evidence="1" type="ORF">R0H02_18375</name>
</gene>
<dbReference type="InterPro" id="IPR009959">
    <property type="entry name" value="Cyclase_SnoaL-like"/>
</dbReference>